<sequence>MNKIFEGSCFKDQVKRIPKIIQGKIEALQVFEEEKSAVGRKGAIKGTAAEIKGNYMARDIITTNPIPGTTVYTSLP</sequence>
<dbReference type="EMBL" id="BPVZ01000154">
    <property type="protein sequence ID" value="GKV41914.1"/>
    <property type="molecule type" value="Genomic_DNA"/>
</dbReference>
<reference evidence="1 2" key="1">
    <citation type="journal article" date="2021" name="Commun. Biol.">
        <title>The genome of Shorea leprosula (Dipterocarpaceae) highlights the ecological relevance of drought in aseasonal tropical rainforests.</title>
        <authorList>
            <person name="Ng K.K.S."/>
            <person name="Kobayashi M.J."/>
            <person name="Fawcett J.A."/>
            <person name="Hatakeyama M."/>
            <person name="Paape T."/>
            <person name="Ng C.H."/>
            <person name="Ang C.C."/>
            <person name="Tnah L.H."/>
            <person name="Lee C.T."/>
            <person name="Nishiyama T."/>
            <person name="Sese J."/>
            <person name="O'Brien M.J."/>
            <person name="Copetti D."/>
            <person name="Mohd Noor M.I."/>
            <person name="Ong R.C."/>
            <person name="Putra M."/>
            <person name="Sireger I.Z."/>
            <person name="Indrioko S."/>
            <person name="Kosugi Y."/>
            <person name="Izuno A."/>
            <person name="Isagi Y."/>
            <person name="Lee S.L."/>
            <person name="Shimizu K.K."/>
        </authorList>
    </citation>
    <scope>NUCLEOTIDE SEQUENCE [LARGE SCALE GENOMIC DNA]</scope>
    <source>
        <strain evidence="1">214</strain>
    </source>
</reference>
<dbReference type="AlphaFoldDB" id="A0AAV5LWN0"/>
<accession>A0AAV5LWN0</accession>
<evidence type="ECO:0000313" key="1">
    <source>
        <dbReference type="EMBL" id="GKV41914.1"/>
    </source>
</evidence>
<gene>
    <name evidence="1" type="ORF">SLEP1_g49384</name>
</gene>
<dbReference type="Proteomes" id="UP001054252">
    <property type="component" value="Unassembled WGS sequence"/>
</dbReference>
<name>A0AAV5LWN0_9ROSI</name>
<organism evidence="1 2">
    <name type="scientific">Rubroshorea leprosula</name>
    <dbReference type="NCBI Taxonomy" id="152421"/>
    <lineage>
        <taxon>Eukaryota</taxon>
        <taxon>Viridiplantae</taxon>
        <taxon>Streptophyta</taxon>
        <taxon>Embryophyta</taxon>
        <taxon>Tracheophyta</taxon>
        <taxon>Spermatophyta</taxon>
        <taxon>Magnoliopsida</taxon>
        <taxon>eudicotyledons</taxon>
        <taxon>Gunneridae</taxon>
        <taxon>Pentapetalae</taxon>
        <taxon>rosids</taxon>
        <taxon>malvids</taxon>
        <taxon>Malvales</taxon>
        <taxon>Dipterocarpaceae</taxon>
        <taxon>Rubroshorea</taxon>
    </lineage>
</organism>
<proteinExistence type="predicted"/>
<evidence type="ECO:0000313" key="2">
    <source>
        <dbReference type="Proteomes" id="UP001054252"/>
    </source>
</evidence>
<comment type="caution">
    <text evidence="1">The sequence shown here is derived from an EMBL/GenBank/DDBJ whole genome shotgun (WGS) entry which is preliminary data.</text>
</comment>
<keyword evidence="2" id="KW-1185">Reference proteome</keyword>
<protein>
    <submittedName>
        <fullName evidence="1">Uncharacterized protein</fullName>
    </submittedName>
</protein>